<evidence type="ECO:0000313" key="2">
    <source>
        <dbReference type="EMBL" id="VAW98549.1"/>
    </source>
</evidence>
<dbReference type="EMBL" id="UOFR01000060">
    <property type="protein sequence ID" value="VAW98549.1"/>
    <property type="molecule type" value="Genomic_DNA"/>
</dbReference>
<dbReference type="Pfam" id="PF05036">
    <property type="entry name" value="SPOR"/>
    <property type="match status" value="1"/>
</dbReference>
<dbReference type="InterPro" id="IPR007730">
    <property type="entry name" value="SPOR-like_dom"/>
</dbReference>
<dbReference type="SUPFAM" id="SSF110997">
    <property type="entry name" value="Sporulation related repeat"/>
    <property type="match status" value="1"/>
</dbReference>
<name>A0A3B1AJK4_9ZZZZ</name>
<dbReference type="InterPro" id="IPR036680">
    <property type="entry name" value="SPOR-like_sf"/>
</dbReference>
<gene>
    <name evidence="2" type="ORF">MNBD_GAMMA21-2219</name>
</gene>
<proteinExistence type="predicted"/>
<organism evidence="2">
    <name type="scientific">hydrothermal vent metagenome</name>
    <dbReference type="NCBI Taxonomy" id="652676"/>
    <lineage>
        <taxon>unclassified sequences</taxon>
        <taxon>metagenomes</taxon>
        <taxon>ecological metagenomes</taxon>
    </lineage>
</organism>
<dbReference type="GO" id="GO:0042834">
    <property type="term" value="F:peptidoglycan binding"/>
    <property type="evidence" value="ECO:0007669"/>
    <property type="project" value="InterPro"/>
</dbReference>
<reference evidence="2" key="1">
    <citation type="submission" date="2018-06" db="EMBL/GenBank/DDBJ databases">
        <authorList>
            <person name="Zhirakovskaya E."/>
        </authorList>
    </citation>
    <scope>NUCLEOTIDE SEQUENCE</scope>
</reference>
<evidence type="ECO:0000259" key="1">
    <source>
        <dbReference type="PROSITE" id="PS51724"/>
    </source>
</evidence>
<accession>A0A3B1AJK4</accession>
<dbReference type="Gene3D" id="3.30.70.1070">
    <property type="entry name" value="Sporulation related repeat"/>
    <property type="match status" value="1"/>
</dbReference>
<dbReference type="PROSITE" id="PS51724">
    <property type="entry name" value="SPOR"/>
    <property type="match status" value="1"/>
</dbReference>
<feature type="domain" description="SPOR" evidence="1">
    <location>
        <begin position="62"/>
        <end position="141"/>
    </location>
</feature>
<sequence>MKWAIYILILTNLGFGLLHYRSVILADNKTPADDDNLRLVLLKEFLEQEGQTVAVSDDVSSSIETVARCNTLGPFKSKKSANKVRKRLVKLGLSAERRMSKDNKRKGYWVMIPPAESRKIAKQSVRELKKKEINDYFLVVTGEQRNAVSLGVFSRSELAQKRYDEIIGLGFTAKIRQVDLPLREYWLDWPSEQSLLPDDLATFRKKHPNIGQTDRPCS</sequence>
<dbReference type="AlphaFoldDB" id="A0A3B1AJK4"/>
<protein>
    <recommendedName>
        <fullName evidence="1">SPOR domain-containing protein</fullName>
    </recommendedName>
</protein>